<dbReference type="SUPFAM" id="SSF53649">
    <property type="entry name" value="Alkaline phosphatase-like"/>
    <property type="match status" value="2"/>
</dbReference>
<comment type="similarity">
    <text evidence="1">Belongs to the sulfatase family.</text>
</comment>
<dbReference type="EMBL" id="JAUFQS010000005">
    <property type="protein sequence ID" value="MDN3687425.1"/>
    <property type="molecule type" value="Genomic_DNA"/>
</dbReference>
<dbReference type="Gene3D" id="3.40.720.10">
    <property type="entry name" value="Alkaline Phosphatase, subunit A"/>
    <property type="match status" value="1"/>
</dbReference>
<keyword evidence="2" id="KW-0378">Hydrolase</keyword>
<dbReference type="PANTHER" id="PTHR42693:SF53">
    <property type="entry name" value="ENDO-4-O-SULFATASE"/>
    <property type="match status" value="1"/>
</dbReference>
<evidence type="ECO:0008006" key="5">
    <source>
        <dbReference type="Google" id="ProtNLM"/>
    </source>
</evidence>
<proteinExistence type="inferred from homology"/>
<evidence type="ECO:0000313" key="3">
    <source>
        <dbReference type="EMBL" id="MDN3687425.1"/>
    </source>
</evidence>
<sequence length="55" mass="5869">MPNILIIMADDMGYSGLGSLGGEIATPNLDCMDQGIGQIIRVLEETGQLDNTLIF</sequence>
<dbReference type="InterPro" id="IPR050738">
    <property type="entry name" value="Sulfatase"/>
</dbReference>
<dbReference type="PANTHER" id="PTHR42693">
    <property type="entry name" value="ARYLSULFATASE FAMILY MEMBER"/>
    <property type="match status" value="1"/>
</dbReference>
<accession>A0ABT8C4L7</accession>
<gene>
    <name evidence="3" type="ORF">QWZ15_06275</name>
</gene>
<organism evidence="3 4">
    <name type="scientific">Cyclobacterium jeungdonense</name>
    <dbReference type="NCBI Taxonomy" id="708087"/>
    <lineage>
        <taxon>Bacteria</taxon>
        <taxon>Pseudomonadati</taxon>
        <taxon>Bacteroidota</taxon>
        <taxon>Cytophagia</taxon>
        <taxon>Cytophagales</taxon>
        <taxon>Cyclobacteriaceae</taxon>
        <taxon>Cyclobacterium</taxon>
    </lineage>
</organism>
<dbReference type="Proteomes" id="UP001236663">
    <property type="component" value="Unassembled WGS sequence"/>
</dbReference>
<dbReference type="InterPro" id="IPR017850">
    <property type="entry name" value="Alkaline_phosphatase_core_sf"/>
</dbReference>
<dbReference type="RefSeq" id="WP_163386687.1">
    <property type="nucleotide sequence ID" value="NZ_JAUFQS010000005.1"/>
</dbReference>
<evidence type="ECO:0000256" key="2">
    <source>
        <dbReference type="ARBA" id="ARBA00022801"/>
    </source>
</evidence>
<comment type="caution">
    <text evidence="3">The sequence shown here is derived from an EMBL/GenBank/DDBJ whole genome shotgun (WGS) entry which is preliminary data.</text>
</comment>
<name>A0ABT8C4L7_9BACT</name>
<keyword evidence="4" id="KW-1185">Reference proteome</keyword>
<reference evidence="4" key="1">
    <citation type="journal article" date="2019" name="Int. J. Syst. Evol. Microbiol.">
        <title>The Global Catalogue of Microorganisms (GCM) 10K type strain sequencing project: providing services to taxonomists for standard genome sequencing and annotation.</title>
        <authorList>
            <consortium name="The Broad Institute Genomics Platform"/>
            <consortium name="The Broad Institute Genome Sequencing Center for Infectious Disease"/>
            <person name="Wu L."/>
            <person name="Ma J."/>
        </authorList>
    </citation>
    <scope>NUCLEOTIDE SEQUENCE [LARGE SCALE GENOMIC DNA]</scope>
    <source>
        <strain evidence="4">CECT 7706</strain>
    </source>
</reference>
<evidence type="ECO:0000256" key="1">
    <source>
        <dbReference type="ARBA" id="ARBA00008779"/>
    </source>
</evidence>
<evidence type="ECO:0000313" key="4">
    <source>
        <dbReference type="Proteomes" id="UP001236663"/>
    </source>
</evidence>
<protein>
    <recommendedName>
        <fullName evidence="5">Sulfatase</fullName>
    </recommendedName>
</protein>